<evidence type="ECO:0000259" key="1">
    <source>
        <dbReference type="Pfam" id="PF01979"/>
    </source>
</evidence>
<organism evidence="2 3">
    <name type="scientific">Flagellimonas olearia</name>
    <dbReference type="NCBI Taxonomy" id="552546"/>
    <lineage>
        <taxon>Bacteria</taxon>
        <taxon>Pseudomonadati</taxon>
        <taxon>Bacteroidota</taxon>
        <taxon>Flavobacteriia</taxon>
        <taxon>Flavobacteriales</taxon>
        <taxon>Flavobacteriaceae</taxon>
        <taxon>Flagellimonas</taxon>
    </lineage>
</organism>
<dbReference type="InterPro" id="IPR032466">
    <property type="entry name" value="Metal_Hydrolase"/>
</dbReference>
<evidence type="ECO:0000313" key="2">
    <source>
        <dbReference type="EMBL" id="KAB7529608.1"/>
    </source>
</evidence>
<dbReference type="PANTHER" id="PTHR43135:SF3">
    <property type="entry name" value="ALPHA-D-RIBOSE 1-METHYLPHOSPHONATE 5-TRIPHOSPHATE DIPHOSPHATASE"/>
    <property type="match status" value="1"/>
</dbReference>
<dbReference type="RefSeq" id="WP_152132837.1">
    <property type="nucleotide sequence ID" value="NZ_WELG01000002.1"/>
</dbReference>
<feature type="domain" description="Amidohydrolase-related" evidence="1">
    <location>
        <begin position="94"/>
        <end position="436"/>
    </location>
</feature>
<keyword evidence="2" id="KW-0378">Hydrolase</keyword>
<dbReference type="EMBL" id="WELG01000002">
    <property type="protein sequence ID" value="KAB7529608.1"/>
    <property type="molecule type" value="Genomic_DNA"/>
</dbReference>
<gene>
    <name evidence="2" type="ORF">F8C76_17525</name>
</gene>
<protein>
    <submittedName>
        <fullName evidence="2">Amidohydrolase family protein</fullName>
    </submittedName>
</protein>
<dbReference type="Proteomes" id="UP000429785">
    <property type="component" value="Unassembled WGS sequence"/>
</dbReference>
<dbReference type="InterPro" id="IPR006680">
    <property type="entry name" value="Amidohydro-rel"/>
</dbReference>
<dbReference type="GO" id="GO:0016810">
    <property type="term" value="F:hydrolase activity, acting on carbon-nitrogen (but not peptide) bonds"/>
    <property type="evidence" value="ECO:0007669"/>
    <property type="project" value="InterPro"/>
</dbReference>
<dbReference type="SUPFAM" id="SSF51556">
    <property type="entry name" value="Metallo-dependent hydrolases"/>
    <property type="match status" value="1"/>
</dbReference>
<evidence type="ECO:0000313" key="3">
    <source>
        <dbReference type="Proteomes" id="UP000429785"/>
    </source>
</evidence>
<accession>A0A6I1DWN7</accession>
<dbReference type="OrthoDB" id="9797498at2"/>
<dbReference type="Gene3D" id="2.30.40.10">
    <property type="entry name" value="Urease, subunit C, domain 1"/>
    <property type="match status" value="1"/>
</dbReference>
<dbReference type="InterPro" id="IPR051781">
    <property type="entry name" value="Metallo-dep_Hydrolase"/>
</dbReference>
<dbReference type="SUPFAM" id="SSF51338">
    <property type="entry name" value="Composite domain of metallo-dependent hydrolases"/>
    <property type="match status" value="1"/>
</dbReference>
<dbReference type="Gene3D" id="1.20.58.520">
    <property type="entry name" value="Amidohydrolase"/>
    <property type="match status" value="1"/>
</dbReference>
<dbReference type="AlphaFoldDB" id="A0A6I1DWN7"/>
<reference evidence="2 3" key="1">
    <citation type="submission" date="2019-10" db="EMBL/GenBank/DDBJ databases">
        <title>Muricauda olearia CL-SS4 JCM15563 genome.</title>
        <authorList>
            <person name="Liu L."/>
        </authorList>
    </citation>
    <scope>NUCLEOTIDE SEQUENCE [LARGE SCALE GENOMIC DNA]</scope>
    <source>
        <strain evidence="2 3">CL-SS4</strain>
    </source>
</reference>
<dbReference type="Pfam" id="PF01979">
    <property type="entry name" value="Amidohydro_1"/>
    <property type="match status" value="1"/>
</dbReference>
<comment type="caution">
    <text evidence="2">The sequence shown here is derived from an EMBL/GenBank/DDBJ whole genome shotgun (WGS) entry which is preliminary data.</text>
</comment>
<dbReference type="InterPro" id="IPR011059">
    <property type="entry name" value="Metal-dep_hydrolase_composite"/>
</dbReference>
<dbReference type="Gene3D" id="3.30.110.90">
    <property type="entry name" value="Amidohydrolase"/>
    <property type="match status" value="1"/>
</dbReference>
<dbReference type="Gene3D" id="3.40.50.10910">
    <property type="entry name" value="Amidohydrolase"/>
    <property type="match status" value="1"/>
</dbReference>
<name>A0A6I1DWN7_9FLAO</name>
<proteinExistence type="predicted"/>
<dbReference type="PANTHER" id="PTHR43135">
    <property type="entry name" value="ALPHA-D-RIBOSE 1-METHYLPHOSPHONATE 5-TRIPHOSPHATE DIPHOSPHATASE"/>
    <property type="match status" value="1"/>
</dbReference>
<sequence length="440" mass="48016">MNPKSKVLSKNLYRFPMIILVTTFCLLGCRQNKSTADNAEVLAFVGANIIDGTGAEPIKDGVLLVEQGKIVAVGTKDNITIPEGASILGVSGKTIMPGIIDAHCHVGVSNGLQTGYSGENVVKHLNTNARYGITTLVSLGDGTAISAEFRNTQNVPTLDRSRLFMAGTVISGDTEEEVTKIIDHNDSLKVDFMKIRVDDVLGTSPKMAEDIYKTVIDRSHELGYRVASHIFYLEDAKKVLRAGTDYIAHSVRDTLVDDEFITLMKENKVYYSPTLMREVSTFVFGGEPNYFTDPFFTKEVDEATIAELRNPERMESIANSASAQAYKAALPTAMKNLKRLSDAGVTIVMGTDSGPAGRFPGYFEHLEMEMMVDAGMSPMEVIMASTSNTAKVMKLEGVGSLEEGKWADFIVLDKNPLEDISNTRTISSVWIAGNKVPDKQ</sequence>